<evidence type="ECO:0000313" key="3">
    <source>
        <dbReference type="EMBL" id="KAJ5215100.1"/>
    </source>
</evidence>
<comment type="caution">
    <text evidence="3">The sequence shown here is derived from an EMBL/GenBank/DDBJ whole genome shotgun (WGS) entry which is preliminary data.</text>
</comment>
<dbReference type="InterPro" id="IPR046623">
    <property type="entry name" value="DUF6536"/>
</dbReference>
<feature type="transmembrane region" description="Helical" evidence="1">
    <location>
        <begin position="34"/>
        <end position="62"/>
    </location>
</feature>
<dbReference type="GeneID" id="83207378"/>
<dbReference type="OrthoDB" id="5429634at2759"/>
<evidence type="ECO:0000256" key="1">
    <source>
        <dbReference type="SAM" id="Phobius"/>
    </source>
</evidence>
<dbReference type="AlphaFoldDB" id="A0A9W9N8A1"/>
<gene>
    <name evidence="3" type="ORF">N7468_010779</name>
</gene>
<feature type="transmembrane region" description="Helical" evidence="1">
    <location>
        <begin position="83"/>
        <end position="102"/>
    </location>
</feature>
<keyword evidence="1" id="KW-0472">Membrane</keyword>
<reference evidence="3" key="2">
    <citation type="journal article" date="2023" name="IMA Fungus">
        <title>Comparative genomic study of the Penicillium genus elucidates a diverse pangenome and 15 lateral gene transfer events.</title>
        <authorList>
            <person name="Petersen C."/>
            <person name="Sorensen T."/>
            <person name="Nielsen M.R."/>
            <person name="Sondergaard T.E."/>
            <person name="Sorensen J.L."/>
            <person name="Fitzpatrick D.A."/>
            <person name="Frisvad J.C."/>
            <person name="Nielsen K.L."/>
        </authorList>
    </citation>
    <scope>NUCLEOTIDE SEQUENCE</scope>
    <source>
        <strain evidence="3">IBT 19713</strain>
    </source>
</reference>
<feature type="transmembrane region" description="Helical" evidence="1">
    <location>
        <begin position="572"/>
        <end position="601"/>
    </location>
</feature>
<dbReference type="PANTHER" id="PTHR35395">
    <property type="entry name" value="DUF6536 DOMAIN-CONTAINING PROTEIN"/>
    <property type="match status" value="1"/>
</dbReference>
<feature type="domain" description="DUF6536" evidence="2">
    <location>
        <begin position="35"/>
        <end position="186"/>
    </location>
</feature>
<feature type="transmembrane region" description="Helical" evidence="1">
    <location>
        <begin position="317"/>
        <end position="340"/>
    </location>
</feature>
<proteinExistence type="predicted"/>
<evidence type="ECO:0000259" key="2">
    <source>
        <dbReference type="Pfam" id="PF20163"/>
    </source>
</evidence>
<feature type="transmembrane region" description="Helical" evidence="1">
    <location>
        <begin position="535"/>
        <end position="552"/>
    </location>
</feature>
<dbReference type="RefSeq" id="XP_058325597.1">
    <property type="nucleotide sequence ID" value="XM_058480074.1"/>
</dbReference>
<organism evidence="3 4">
    <name type="scientific">Penicillium chermesinum</name>
    <dbReference type="NCBI Taxonomy" id="63820"/>
    <lineage>
        <taxon>Eukaryota</taxon>
        <taxon>Fungi</taxon>
        <taxon>Dikarya</taxon>
        <taxon>Ascomycota</taxon>
        <taxon>Pezizomycotina</taxon>
        <taxon>Eurotiomycetes</taxon>
        <taxon>Eurotiomycetidae</taxon>
        <taxon>Eurotiales</taxon>
        <taxon>Aspergillaceae</taxon>
        <taxon>Penicillium</taxon>
    </lineage>
</organism>
<reference evidence="3" key="1">
    <citation type="submission" date="2022-11" db="EMBL/GenBank/DDBJ databases">
        <authorList>
            <person name="Petersen C."/>
        </authorList>
    </citation>
    <scope>NUCLEOTIDE SEQUENCE</scope>
    <source>
        <strain evidence="3">IBT 19713</strain>
    </source>
</reference>
<dbReference type="Pfam" id="PF20163">
    <property type="entry name" value="DUF6536"/>
    <property type="match status" value="1"/>
</dbReference>
<keyword evidence="4" id="KW-1185">Reference proteome</keyword>
<dbReference type="PANTHER" id="PTHR35395:SF1">
    <property type="entry name" value="DUF6536 DOMAIN-CONTAINING PROTEIN"/>
    <property type="match status" value="1"/>
</dbReference>
<accession>A0A9W9N8A1</accession>
<name>A0A9W9N8A1_9EURO</name>
<feature type="transmembrane region" description="Helical" evidence="1">
    <location>
        <begin position="467"/>
        <end position="487"/>
    </location>
</feature>
<dbReference type="EMBL" id="JAPQKS010000009">
    <property type="protein sequence ID" value="KAJ5215100.1"/>
    <property type="molecule type" value="Genomic_DNA"/>
</dbReference>
<keyword evidence="1" id="KW-0812">Transmembrane</keyword>
<evidence type="ECO:0000313" key="4">
    <source>
        <dbReference type="Proteomes" id="UP001150941"/>
    </source>
</evidence>
<dbReference type="Proteomes" id="UP001150941">
    <property type="component" value="Unassembled WGS sequence"/>
</dbReference>
<protein>
    <recommendedName>
        <fullName evidence="2">DUF6536 domain-containing protein</fullName>
    </recommendedName>
</protein>
<feature type="transmembrane region" description="Helical" evidence="1">
    <location>
        <begin position="409"/>
        <end position="430"/>
    </location>
</feature>
<sequence>MPTERDIPSLSDLEGTPTEYLKSPQRLKEWSLEAWGYTVASGALASISIFFINVVTLIAICSRYPMSLDQGIFFRGDCKMSSLITKVAHVVINILSTILLAYSNYTMQCLNSPTRKEVNEAHSRSQWVHIGTASFRNLRFISKWKVCLWVSLGVSSFPLHMIWNSVVFETKSTYGYLAVQVSKDFLHGASWTIPEPSNETDCVYCNQYPGIIHELQQQVQHDDLERLPPHECMDAYFSGALFDRSHLLLVVEGNRTADAVLAIFENLDWDGGWMRTQRLSKWAWSPGTKPPDMGAPADQPILECHSQRHAENCKASLAPAFLMTIIICNAVKATCALLALHITKKEPPLCTTGDAIQSFLQEPDAYTKNCCLVAKRGRSQRLSLRPFKNADVWTGERDRWITAINKWQLAAFIIALALLLSAGATSFFGAPGSLEWQDAGHHMAFFNSYTFRRWPETGYELRGKSNLTGFVIANIPQVLVSYVYLGLNNMMTKMLLMAEWCGYAAGSKKPPKGLRVSSPVAETKQRSTYFLSVPYRWNIPTTICIITLHWLVSEAFSFVQIDIRSSPTHMDTWNYILVFPDAVELVVAPICSFTVLMMIMIGLCKKFPGTMPLAAGCSATIAAACQPLPPRDGSHAAGSFPHNLAYEALKWGVVESPSPDNNGRGHATFSADHVTPLEKGKMYV</sequence>
<keyword evidence="1" id="KW-1133">Transmembrane helix</keyword>